<evidence type="ECO:0000256" key="6">
    <source>
        <dbReference type="ARBA" id="ARBA00022989"/>
    </source>
</evidence>
<feature type="transmembrane region" description="Helical" evidence="9">
    <location>
        <begin position="209"/>
        <end position="235"/>
    </location>
</feature>
<evidence type="ECO:0000313" key="11">
    <source>
        <dbReference type="EMBL" id="VDP20452.1"/>
    </source>
</evidence>
<feature type="transmembrane region" description="Helical" evidence="9">
    <location>
        <begin position="277"/>
        <end position="298"/>
    </location>
</feature>
<organism evidence="13">
    <name type="scientific">Soboliphyme baturini</name>
    <dbReference type="NCBI Taxonomy" id="241478"/>
    <lineage>
        <taxon>Eukaryota</taxon>
        <taxon>Metazoa</taxon>
        <taxon>Ecdysozoa</taxon>
        <taxon>Nematoda</taxon>
        <taxon>Enoplea</taxon>
        <taxon>Dorylaimia</taxon>
        <taxon>Dioctophymatida</taxon>
        <taxon>Dioctophymatoidea</taxon>
        <taxon>Soboliphymatidae</taxon>
        <taxon>Soboliphyme</taxon>
    </lineage>
</organism>
<proteinExistence type="inferred from homology"/>
<protein>
    <submittedName>
        <fullName evidence="13">MgtE domain-containing protein</fullName>
    </submittedName>
</protein>
<evidence type="ECO:0000256" key="3">
    <source>
        <dbReference type="ARBA" id="ARBA00022448"/>
    </source>
</evidence>
<dbReference type="EMBL" id="UZAM01012179">
    <property type="protein sequence ID" value="VDP20452.1"/>
    <property type="molecule type" value="Genomic_DNA"/>
</dbReference>
<dbReference type="OrthoDB" id="5791097at2759"/>
<feature type="transmembrane region" description="Helical" evidence="9">
    <location>
        <begin position="95"/>
        <end position="116"/>
    </location>
</feature>
<evidence type="ECO:0000256" key="7">
    <source>
        <dbReference type="ARBA" id="ARBA00023065"/>
    </source>
</evidence>
<accession>A0A183IZD5</accession>
<feature type="transmembrane region" description="Helical" evidence="9">
    <location>
        <begin position="310"/>
        <end position="333"/>
    </location>
</feature>
<dbReference type="WBParaSite" id="SBAD_0000930801-mRNA-1">
    <property type="protein sequence ID" value="SBAD_0000930801-mRNA-1"/>
    <property type="gene ID" value="SBAD_0000930801"/>
</dbReference>
<dbReference type="AlphaFoldDB" id="A0A183IZD5"/>
<keyword evidence="5" id="KW-0460">Magnesium</keyword>
<feature type="transmembrane region" description="Helical" evidence="9">
    <location>
        <begin position="169"/>
        <end position="197"/>
    </location>
</feature>
<comment type="similarity">
    <text evidence="2">Belongs to the SLC41A transporter family.</text>
</comment>
<dbReference type="Pfam" id="PF01769">
    <property type="entry name" value="MgtE"/>
    <property type="match status" value="2"/>
</dbReference>
<keyword evidence="7" id="KW-0406">Ion transport</keyword>
<feature type="domain" description="SLC41A/MgtE integral membrane" evidence="10">
    <location>
        <begin position="132"/>
        <end position="265"/>
    </location>
</feature>
<feature type="transmembrane region" description="Helical" evidence="9">
    <location>
        <begin position="402"/>
        <end position="422"/>
    </location>
</feature>
<evidence type="ECO:0000256" key="5">
    <source>
        <dbReference type="ARBA" id="ARBA00022842"/>
    </source>
</evidence>
<evidence type="ECO:0000259" key="10">
    <source>
        <dbReference type="Pfam" id="PF01769"/>
    </source>
</evidence>
<name>A0A183IZD5_9BILA</name>
<dbReference type="InterPro" id="IPR045349">
    <property type="entry name" value="SLC41A1-3"/>
</dbReference>
<keyword evidence="8 9" id="KW-0472">Membrane</keyword>
<evidence type="ECO:0000256" key="4">
    <source>
        <dbReference type="ARBA" id="ARBA00022692"/>
    </source>
</evidence>
<reference evidence="11 12" key="2">
    <citation type="submission" date="2018-11" db="EMBL/GenBank/DDBJ databases">
        <authorList>
            <consortium name="Pathogen Informatics"/>
        </authorList>
    </citation>
    <scope>NUCLEOTIDE SEQUENCE [LARGE SCALE GENOMIC DNA]</scope>
</reference>
<keyword evidence="4 9" id="KW-0812">Transmembrane</keyword>
<dbReference type="GO" id="GO:0005886">
    <property type="term" value="C:plasma membrane"/>
    <property type="evidence" value="ECO:0007669"/>
    <property type="project" value="TreeGrafter"/>
</dbReference>
<keyword evidence="6 9" id="KW-1133">Transmembrane helix</keyword>
<evidence type="ECO:0000256" key="1">
    <source>
        <dbReference type="ARBA" id="ARBA00004141"/>
    </source>
</evidence>
<dbReference type="InterPro" id="IPR036739">
    <property type="entry name" value="SLC41_membr_dom_sf"/>
</dbReference>
<dbReference type="Proteomes" id="UP000270296">
    <property type="component" value="Unassembled WGS sequence"/>
</dbReference>
<dbReference type="InterPro" id="IPR006667">
    <property type="entry name" value="SLC41_membr_dom"/>
</dbReference>
<dbReference type="PANTHER" id="PTHR16228">
    <property type="entry name" value="DIVALENT CATION TRANSPORTER SOLUTE CARRIER FAMILY 41"/>
    <property type="match status" value="1"/>
</dbReference>
<evidence type="ECO:0000256" key="2">
    <source>
        <dbReference type="ARBA" id="ARBA00009749"/>
    </source>
</evidence>
<feature type="transmembrane region" description="Helical" evidence="9">
    <location>
        <begin position="434"/>
        <end position="461"/>
    </location>
</feature>
<dbReference type="PANTHER" id="PTHR16228:SF7">
    <property type="entry name" value="SLC41A_MGTE INTEGRAL MEMBRANE DOMAIN-CONTAINING PROTEIN"/>
    <property type="match status" value="1"/>
</dbReference>
<dbReference type="FunFam" id="1.10.357.20:FF:000001">
    <property type="entry name" value="Solute carrier family 41 member 2"/>
    <property type="match status" value="1"/>
</dbReference>
<feature type="transmembrane region" description="Helical" evidence="9">
    <location>
        <begin position="473"/>
        <end position="499"/>
    </location>
</feature>
<keyword evidence="3" id="KW-0813">Transport</keyword>
<evidence type="ECO:0000256" key="9">
    <source>
        <dbReference type="SAM" id="Phobius"/>
    </source>
</evidence>
<sequence>MQAELNTHPTVLDRFLVNGFSAVHFGYDCFDLNGSYDQEATELTRLIPSDDKNDYSLKTDGNLEQKESEVKADFSVSAAVSQVTAEKPWMIGIQVCIPFLIAGCGTVLAGIVLDIVQHWEVFVQLPEIFILVPALLGLKGNLEMTLASRLSTLANLGKLDRGREKWKQVVSNLSLIQVQACVVAFLAAVFTVVLGWVSDGKLRPTHAMILIASSLTTGSVASFILGGVMVTVVLLSRVMKINPDNVATPIAASLGDLTTLAFLAFFGNMFLRSYHVWVPPLVIVLVLFLIPPLLMVSLKNPSTKYVLIEGWSPVIFSMLISSAGGCILGFAVYRFRGIAVFQPVINGIGGNLVAVQASRIATSLHRECTLGVLPSHLKKLSSSCINPYYTFFGSREFNSHASAARVLLFLVIPGHLLFLYMIHSVRAGHTTISLLFAVSFLCAAVFQEAVLLHICFVMVHYMWKNKIDPDNSAIPYLTALGDFLGTGLLALAFQFMYIIGDRDSDIGD</sequence>
<feature type="transmembrane region" description="Helical" evidence="9">
    <location>
        <begin position="247"/>
        <end position="271"/>
    </location>
</feature>
<dbReference type="GO" id="GO:0008324">
    <property type="term" value="F:monoatomic cation transmembrane transporter activity"/>
    <property type="evidence" value="ECO:0007669"/>
    <property type="project" value="InterPro"/>
</dbReference>
<dbReference type="SUPFAM" id="SSF161093">
    <property type="entry name" value="MgtE membrane domain-like"/>
    <property type="match status" value="2"/>
</dbReference>
<feature type="domain" description="SLC41A/MgtE integral membrane" evidence="10">
    <location>
        <begin position="342"/>
        <end position="491"/>
    </location>
</feature>
<keyword evidence="12" id="KW-1185">Reference proteome</keyword>
<comment type="subcellular location">
    <subcellularLocation>
        <location evidence="1">Membrane</location>
        <topology evidence="1">Multi-pass membrane protein</topology>
    </subcellularLocation>
</comment>
<dbReference type="Gene3D" id="1.10.357.20">
    <property type="entry name" value="SLC41 divalent cation transporters, integral membrane domain"/>
    <property type="match status" value="2"/>
</dbReference>
<reference evidence="13" key="1">
    <citation type="submission" date="2016-06" db="UniProtKB">
        <authorList>
            <consortium name="WormBaseParasite"/>
        </authorList>
    </citation>
    <scope>IDENTIFICATION</scope>
</reference>
<gene>
    <name evidence="11" type="ORF">SBAD_LOCUS8983</name>
</gene>
<evidence type="ECO:0000313" key="12">
    <source>
        <dbReference type="Proteomes" id="UP000270296"/>
    </source>
</evidence>
<evidence type="ECO:0000256" key="8">
    <source>
        <dbReference type="ARBA" id="ARBA00023136"/>
    </source>
</evidence>
<evidence type="ECO:0000313" key="13">
    <source>
        <dbReference type="WBParaSite" id="SBAD_0000930801-mRNA-1"/>
    </source>
</evidence>